<feature type="compositionally biased region" description="Low complexity" evidence="1">
    <location>
        <begin position="187"/>
        <end position="197"/>
    </location>
</feature>
<feature type="signal peptide" evidence="3">
    <location>
        <begin position="1"/>
        <end position="20"/>
    </location>
</feature>
<dbReference type="AlphaFoldDB" id="A0A8H3E4C8"/>
<accession>A0A8H3E4C8</accession>
<dbReference type="EMBL" id="CAJNJQ010003991">
    <property type="protein sequence ID" value="CAE7207217.1"/>
    <property type="molecule type" value="Genomic_DNA"/>
</dbReference>
<keyword evidence="2" id="KW-1133">Transmembrane helix</keyword>
<feature type="transmembrane region" description="Helical" evidence="2">
    <location>
        <begin position="315"/>
        <end position="336"/>
    </location>
</feature>
<feature type="chain" id="PRO_5034093562" evidence="3">
    <location>
        <begin position="21"/>
        <end position="337"/>
    </location>
</feature>
<dbReference type="Proteomes" id="UP000663827">
    <property type="component" value="Unassembled WGS sequence"/>
</dbReference>
<organism evidence="4 5">
    <name type="scientific">Rhizoctonia solani</name>
    <dbReference type="NCBI Taxonomy" id="456999"/>
    <lineage>
        <taxon>Eukaryota</taxon>
        <taxon>Fungi</taxon>
        <taxon>Dikarya</taxon>
        <taxon>Basidiomycota</taxon>
        <taxon>Agaricomycotina</taxon>
        <taxon>Agaricomycetes</taxon>
        <taxon>Cantharellales</taxon>
        <taxon>Ceratobasidiaceae</taxon>
        <taxon>Rhizoctonia</taxon>
    </lineage>
</organism>
<sequence length="337" mass="34958">MKVSGVISALIFAHVALGQATDSPSAAVSGSTAYTSSKTRTGTKSSTSSSVPEAAPTGPLTKSYTSDSNPLLPTDVSATCSAFLTALDADTTLSSYLGSLASALSDFTSGSGPTSGISTSLKGVCSSKFSENTLRAKVVEFGNACADDLDNEMVAIQYNTWYLLAPFKTALCSQDEVTSAYCLLNPSSSSSNSSSTSQNARRSDAGHLTKSFHKRAQTVFTPNFDEYKNSYLPYLSILPTMSSEELCTPCAQKIVAAYAGFKQKTSYALSGKSTALLGGLNEIWSAMGEKCDATYNAGTVKLADLPSADQLADGAVVTTASYFTALAAAFAAAFALF</sequence>
<feature type="compositionally biased region" description="Low complexity" evidence="1">
    <location>
        <begin position="35"/>
        <end position="50"/>
    </location>
</feature>
<evidence type="ECO:0000313" key="5">
    <source>
        <dbReference type="Proteomes" id="UP000663827"/>
    </source>
</evidence>
<evidence type="ECO:0000256" key="1">
    <source>
        <dbReference type="SAM" id="MobiDB-lite"/>
    </source>
</evidence>
<feature type="region of interest" description="Disordered" evidence="1">
    <location>
        <begin position="23"/>
        <end position="66"/>
    </location>
</feature>
<name>A0A8H3E4C8_9AGAM</name>
<proteinExistence type="predicted"/>
<comment type="caution">
    <text evidence="4">The sequence shown here is derived from an EMBL/GenBank/DDBJ whole genome shotgun (WGS) entry which is preliminary data.</text>
</comment>
<feature type="compositionally biased region" description="Polar residues" evidence="1">
    <location>
        <begin position="23"/>
        <end position="34"/>
    </location>
</feature>
<keyword evidence="2" id="KW-0472">Membrane</keyword>
<protein>
    <submittedName>
        <fullName evidence="4">Uncharacterized protein</fullName>
    </submittedName>
</protein>
<evidence type="ECO:0000313" key="4">
    <source>
        <dbReference type="EMBL" id="CAE7207217.1"/>
    </source>
</evidence>
<evidence type="ECO:0000256" key="3">
    <source>
        <dbReference type="SAM" id="SignalP"/>
    </source>
</evidence>
<feature type="region of interest" description="Disordered" evidence="1">
    <location>
        <begin position="186"/>
        <end position="207"/>
    </location>
</feature>
<keyword evidence="2" id="KW-0812">Transmembrane</keyword>
<keyword evidence="3" id="KW-0732">Signal</keyword>
<evidence type="ECO:0000256" key="2">
    <source>
        <dbReference type="SAM" id="Phobius"/>
    </source>
</evidence>
<gene>
    <name evidence="4" type="ORF">RDB_LOCUS145862</name>
</gene>
<reference evidence="4" key="1">
    <citation type="submission" date="2021-01" db="EMBL/GenBank/DDBJ databases">
        <authorList>
            <person name="Kaushik A."/>
        </authorList>
    </citation>
    <scope>NUCLEOTIDE SEQUENCE</scope>
    <source>
        <strain evidence="4">AG5</strain>
    </source>
</reference>